<proteinExistence type="predicted"/>
<organism evidence="1 2">
    <name type="scientific">Stichopus japonicus</name>
    <name type="common">Sea cucumber</name>
    <dbReference type="NCBI Taxonomy" id="307972"/>
    <lineage>
        <taxon>Eukaryota</taxon>
        <taxon>Metazoa</taxon>
        <taxon>Echinodermata</taxon>
        <taxon>Eleutherozoa</taxon>
        <taxon>Echinozoa</taxon>
        <taxon>Holothuroidea</taxon>
        <taxon>Aspidochirotacea</taxon>
        <taxon>Aspidochirotida</taxon>
        <taxon>Stichopodidae</taxon>
        <taxon>Apostichopus</taxon>
    </lineage>
</organism>
<comment type="caution">
    <text evidence="1">The sequence shown here is derived from an EMBL/GenBank/DDBJ whole genome shotgun (WGS) entry which is preliminary data.</text>
</comment>
<gene>
    <name evidence="1" type="ORF">BSL78_29865</name>
</gene>
<dbReference type="OrthoDB" id="10401725at2759"/>
<accession>A0A2G8JC52</accession>
<dbReference type="EMBL" id="MRZV01002624">
    <property type="protein sequence ID" value="PIK33320.1"/>
    <property type="molecule type" value="Genomic_DNA"/>
</dbReference>
<dbReference type="SUPFAM" id="SSF50249">
    <property type="entry name" value="Nucleic acid-binding proteins"/>
    <property type="match status" value="1"/>
</dbReference>
<name>A0A2G8JC52_STIJA</name>
<reference evidence="1 2" key="1">
    <citation type="journal article" date="2017" name="PLoS Biol.">
        <title>The sea cucumber genome provides insights into morphological evolution and visceral regeneration.</title>
        <authorList>
            <person name="Zhang X."/>
            <person name="Sun L."/>
            <person name="Yuan J."/>
            <person name="Sun Y."/>
            <person name="Gao Y."/>
            <person name="Zhang L."/>
            <person name="Li S."/>
            <person name="Dai H."/>
            <person name="Hamel J.F."/>
            <person name="Liu C."/>
            <person name="Yu Y."/>
            <person name="Liu S."/>
            <person name="Lin W."/>
            <person name="Guo K."/>
            <person name="Jin S."/>
            <person name="Xu P."/>
            <person name="Storey K.B."/>
            <person name="Huan P."/>
            <person name="Zhang T."/>
            <person name="Zhou Y."/>
            <person name="Zhang J."/>
            <person name="Lin C."/>
            <person name="Li X."/>
            <person name="Xing L."/>
            <person name="Huo D."/>
            <person name="Sun M."/>
            <person name="Wang L."/>
            <person name="Mercier A."/>
            <person name="Li F."/>
            <person name="Yang H."/>
            <person name="Xiang J."/>
        </authorList>
    </citation>
    <scope>NUCLEOTIDE SEQUENCE [LARGE SCALE GENOMIC DNA]</scope>
    <source>
        <strain evidence="1">Shaxun</strain>
        <tissue evidence="1">Muscle</tissue>
    </source>
</reference>
<dbReference type="AlphaFoldDB" id="A0A2G8JC52"/>
<dbReference type="InterPro" id="IPR012340">
    <property type="entry name" value="NA-bd_OB-fold"/>
</dbReference>
<dbReference type="Proteomes" id="UP000230750">
    <property type="component" value="Unassembled WGS sequence"/>
</dbReference>
<evidence type="ECO:0000313" key="2">
    <source>
        <dbReference type="Proteomes" id="UP000230750"/>
    </source>
</evidence>
<keyword evidence="2" id="KW-1185">Reference proteome</keyword>
<evidence type="ECO:0000313" key="1">
    <source>
        <dbReference type="EMBL" id="PIK33320.1"/>
    </source>
</evidence>
<sequence>MLTELEPRGSNYIAYAISEKGDIHEMFIVSIGKSLAKTLATRLKKDTFFVLANKQEECSYLRLAADKSKLFKTSKSFRLPKEKVEKFFNATLCTIPDALASPKKRRLSVEGKVAKVYDMKEGPTRKRHDILLADEVSKKSICSKLWGEHSEKITENDTGSVFKISNVEVHVYNDRHQLKSTT</sequence>
<protein>
    <submittedName>
        <fullName evidence="1">Uncharacterized protein</fullName>
    </submittedName>
</protein>
<dbReference type="Gene3D" id="2.40.50.140">
    <property type="entry name" value="Nucleic acid-binding proteins"/>
    <property type="match status" value="1"/>
</dbReference>